<accession>A0A1H7YEP6</accession>
<keyword evidence="2" id="KW-1185">Reference proteome</keyword>
<evidence type="ECO:0000313" key="1">
    <source>
        <dbReference type="EMBL" id="SEM44600.1"/>
    </source>
</evidence>
<dbReference type="InterPro" id="IPR023214">
    <property type="entry name" value="HAD_sf"/>
</dbReference>
<dbReference type="Gene3D" id="3.40.50.1000">
    <property type="entry name" value="HAD superfamily/HAD-like"/>
    <property type="match status" value="1"/>
</dbReference>
<proteinExistence type="predicted"/>
<dbReference type="OrthoDB" id="9788657at2"/>
<evidence type="ECO:0000313" key="2">
    <source>
        <dbReference type="Proteomes" id="UP000198744"/>
    </source>
</evidence>
<dbReference type="PANTHER" id="PTHR43611">
    <property type="entry name" value="ALPHA-D-GLUCOSE 1-PHOSPHATE PHOSPHATASE"/>
    <property type="match status" value="1"/>
</dbReference>
<protein>
    <submittedName>
        <fullName evidence="1">Putative hydrolase of the HAD superfamily</fullName>
    </submittedName>
</protein>
<dbReference type="AlphaFoldDB" id="A0A1H7YEP6"/>
<dbReference type="InterPro" id="IPR006439">
    <property type="entry name" value="HAD-SF_hydro_IA"/>
</dbReference>
<dbReference type="EMBL" id="FOBS01000016">
    <property type="protein sequence ID" value="SEM44600.1"/>
    <property type="molecule type" value="Genomic_DNA"/>
</dbReference>
<dbReference type="PANTHER" id="PTHR43611:SF3">
    <property type="entry name" value="FLAVIN MONONUCLEOTIDE HYDROLASE 1, CHLOROPLATIC"/>
    <property type="match status" value="1"/>
</dbReference>
<name>A0A1H7YEP6_9BACT</name>
<organism evidence="1 2">
    <name type="scientific">Syntrophus gentianae</name>
    <dbReference type="NCBI Taxonomy" id="43775"/>
    <lineage>
        <taxon>Bacteria</taxon>
        <taxon>Pseudomonadati</taxon>
        <taxon>Thermodesulfobacteriota</taxon>
        <taxon>Syntrophia</taxon>
        <taxon>Syntrophales</taxon>
        <taxon>Syntrophaceae</taxon>
        <taxon>Syntrophus</taxon>
    </lineage>
</organism>
<dbReference type="InterPro" id="IPR036412">
    <property type="entry name" value="HAD-like_sf"/>
</dbReference>
<dbReference type="Proteomes" id="UP000198744">
    <property type="component" value="Unassembled WGS sequence"/>
</dbReference>
<dbReference type="NCBIfam" id="TIGR01509">
    <property type="entry name" value="HAD-SF-IA-v3"/>
    <property type="match status" value="1"/>
</dbReference>
<dbReference type="GO" id="GO:0016787">
    <property type="term" value="F:hydrolase activity"/>
    <property type="evidence" value="ECO:0007669"/>
    <property type="project" value="UniProtKB-KW"/>
</dbReference>
<sequence>MEQGNKGGNNIEAVLFDFGGVLAEEGWKQGFRAIAEANGLDGEELVQAAGDTVYATGYITGRGSESSFWQAMREQTGVRGNDAALNFEIVSRFIPREWMFKLVKRLKTEQRTVGILSDQTDILDKLNARFDFFRFFDFVFNSYHIGKGKRDRSLFDDIARLLKTEPEKILFIDDDPGNVERARQSGWQALLYIDRNSFCAAMEEMLSIKG</sequence>
<keyword evidence="1" id="KW-0378">Hydrolase</keyword>
<gene>
    <name evidence="1" type="ORF">SAMN04489760_1169</name>
</gene>
<dbReference type="Pfam" id="PF00702">
    <property type="entry name" value="Hydrolase"/>
    <property type="match status" value="1"/>
</dbReference>
<dbReference type="SUPFAM" id="SSF56784">
    <property type="entry name" value="HAD-like"/>
    <property type="match status" value="1"/>
</dbReference>
<dbReference type="SFLD" id="SFLDS00003">
    <property type="entry name" value="Haloacid_Dehalogenase"/>
    <property type="match status" value="1"/>
</dbReference>
<dbReference type="RefSeq" id="WP_093883763.1">
    <property type="nucleotide sequence ID" value="NZ_FOBS01000016.1"/>
</dbReference>
<dbReference type="SFLD" id="SFLDG01129">
    <property type="entry name" value="C1.5:_HAD__Beta-PGM__Phosphata"/>
    <property type="match status" value="1"/>
</dbReference>
<reference evidence="1 2" key="1">
    <citation type="submission" date="2016-10" db="EMBL/GenBank/DDBJ databases">
        <authorList>
            <person name="de Groot N.N."/>
        </authorList>
    </citation>
    <scope>NUCLEOTIDE SEQUENCE [LARGE SCALE GENOMIC DNA]</scope>
    <source>
        <strain evidence="1 2">DSM 8423</strain>
    </source>
</reference>
<dbReference type="PRINTS" id="PR00413">
    <property type="entry name" value="HADHALOGNASE"/>
</dbReference>
<dbReference type="STRING" id="43775.SAMN04489760_1169"/>